<dbReference type="InterPro" id="IPR036257">
    <property type="entry name" value="Cyt_c_oxidase_su2_TM_sf"/>
</dbReference>
<name>A0A7D5PB63_MERLU</name>
<comment type="catalytic activity">
    <reaction evidence="14">
        <text>4 Fe(II)-[cytochrome c] + O2 + 8 H(+)(in) = 4 Fe(III)-[cytochrome c] + 2 H2O + 4 H(+)(out)</text>
        <dbReference type="Rhea" id="RHEA:11436"/>
        <dbReference type="Rhea" id="RHEA-COMP:10350"/>
        <dbReference type="Rhea" id="RHEA-COMP:14399"/>
        <dbReference type="ChEBI" id="CHEBI:15377"/>
        <dbReference type="ChEBI" id="CHEBI:15378"/>
        <dbReference type="ChEBI" id="CHEBI:15379"/>
        <dbReference type="ChEBI" id="CHEBI:29033"/>
        <dbReference type="ChEBI" id="CHEBI:29034"/>
        <dbReference type="EC" id="7.1.1.9"/>
    </reaction>
    <physiologicalReaction direction="left-to-right" evidence="14">
        <dbReference type="Rhea" id="RHEA:11437"/>
    </physiologicalReaction>
</comment>
<protein>
    <recommendedName>
        <fullName evidence="3 15">Cytochrome c oxidase subunit 2</fullName>
    </recommendedName>
</protein>
<dbReference type="Gene3D" id="1.10.287.90">
    <property type="match status" value="1"/>
</dbReference>
<comment type="cofactor">
    <cofactor evidence="15">
        <name>Cu cation</name>
        <dbReference type="ChEBI" id="CHEBI:23378"/>
    </cofactor>
    <text evidence="15">Binds a copper A center.</text>
</comment>
<feature type="transmembrane region" description="Helical" evidence="16">
    <location>
        <begin position="68"/>
        <end position="86"/>
    </location>
</feature>
<evidence type="ECO:0000256" key="15">
    <source>
        <dbReference type="RuleBase" id="RU000457"/>
    </source>
</evidence>
<evidence type="ECO:0000256" key="1">
    <source>
        <dbReference type="ARBA" id="ARBA00004141"/>
    </source>
</evidence>
<evidence type="ECO:0000256" key="13">
    <source>
        <dbReference type="ARBA" id="ARBA00023136"/>
    </source>
</evidence>
<keyword evidence="6 15" id="KW-0812">Transmembrane</keyword>
<evidence type="ECO:0000256" key="6">
    <source>
        <dbReference type="ARBA" id="ARBA00022692"/>
    </source>
</evidence>
<evidence type="ECO:0000256" key="14">
    <source>
        <dbReference type="ARBA" id="ARBA00049512"/>
    </source>
</evidence>
<reference evidence="19" key="1">
    <citation type="submission" date="2020-04" db="EMBL/GenBank/DDBJ databases">
        <title>The complete mitochondrial genome of Meretrix lusoria (Bivalvia: Veneroida: Veneridae) from Kumamoto, Japan.</title>
        <authorList>
            <person name="Sung C.H."/>
            <person name="Wang L.J."/>
            <person name="Hsiao S.T."/>
            <person name="Henmi Y."/>
            <person name="Huang C.W."/>
        </authorList>
    </citation>
    <scope>NUCLEOTIDE SEQUENCE</scope>
</reference>
<evidence type="ECO:0000256" key="4">
    <source>
        <dbReference type="ARBA" id="ARBA00022448"/>
    </source>
</evidence>
<keyword evidence="15" id="KW-0999">Mitochondrion inner membrane</keyword>
<dbReference type="InterPro" id="IPR045187">
    <property type="entry name" value="CcO_II"/>
</dbReference>
<feature type="transmembrane region" description="Helical" evidence="16">
    <location>
        <begin position="20"/>
        <end position="47"/>
    </location>
</feature>
<dbReference type="PROSITE" id="PS50857">
    <property type="entry name" value="COX2_CUA"/>
    <property type="match status" value="1"/>
</dbReference>
<evidence type="ECO:0000313" key="19">
    <source>
        <dbReference type="EMBL" id="QLH90198.1"/>
    </source>
</evidence>
<feature type="domain" description="Cytochrome oxidase subunit II transmembrane region profile" evidence="18">
    <location>
        <begin position="1"/>
        <end position="96"/>
    </location>
</feature>
<evidence type="ECO:0000256" key="10">
    <source>
        <dbReference type="ARBA" id="ARBA00022982"/>
    </source>
</evidence>
<accession>A0A7D5PB63</accession>
<keyword evidence="13 15" id="KW-0472">Membrane</keyword>
<dbReference type="GO" id="GO:0005507">
    <property type="term" value="F:copper ion binding"/>
    <property type="evidence" value="ECO:0007669"/>
    <property type="project" value="InterPro"/>
</dbReference>
<evidence type="ECO:0000256" key="5">
    <source>
        <dbReference type="ARBA" id="ARBA00022660"/>
    </source>
</evidence>
<dbReference type="PANTHER" id="PTHR22888">
    <property type="entry name" value="CYTOCHROME C OXIDASE, SUBUNIT II"/>
    <property type="match status" value="1"/>
</dbReference>
<evidence type="ECO:0000256" key="3">
    <source>
        <dbReference type="ARBA" id="ARBA00015946"/>
    </source>
</evidence>
<dbReference type="PRINTS" id="PR01166">
    <property type="entry name" value="CYCOXIDASEII"/>
</dbReference>
<gene>
    <name evidence="19" type="primary">cox2</name>
</gene>
<dbReference type="PROSITE" id="PS50999">
    <property type="entry name" value="COX2_TM"/>
    <property type="match status" value="1"/>
</dbReference>
<keyword evidence="8" id="KW-0460">Magnesium</keyword>
<comment type="function">
    <text evidence="15">Component of the cytochrome c oxidase, the last enzyme in the mitochondrial electron transport chain which drives oxidative phosphorylation. The respiratory chain contains 3 multisubunit complexes succinate dehydrogenase (complex II, CII), ubiquinol-cytochrome c oxidoreductase (cytochrome b-c1 complex, complex III, CIII) and cytochrome c oxidase (complex IV, CIV), that cooperate to transfer electrons derived from NADH and succinate to molecular oxygen, creating an electrochemical gradient over the inner membrane that drives transmembrane transport and the ATP synthase. Cytochrome c oxidase is the component of the respiratory chain that catalyzes the reduction of oxygen to water. Electrons originating from reduced cytochrome c in the intermembrane space (IMS) are transferred via the dinuclear copper A center (CU(A)) of subunit 2 and heme A of subunit 1 to the active site in subunit 1, a binuclear center (BNC) formed by heme A3 and copper B (CU(B)). The BNC reduces molecular oxygen to 2 water molecules using 4 electrons from cytochrome c in the IMS and 4 protons from the mitochondrial matrix.</text>
</comment>
<keyword evidence="11 16" id="KW-1133">Transmembrane helix</keyword>
<feature type="domain" description="Cytochrome oxidase subunit II copper A binding" evidence="17">
    <location>
        <begin position="97"/>
        <end position="387"/>
    </location>
</feature>
<dbReference type="SUPFAM" id="SSF49503">
    <property type="entry name" value="Cupredoxins"/>
    <property type="match status" value="1"/>
</dbReference>
<dbReference type="PANTHER" id="PTHR22888:SF9">
    <property type="entry name" value="CYTOCHROME C OXIDASE SUBUNIT 2"/>
    <property type="match status" value="1"/>
</dbReference>
<evidence type="ECO:0000259" key="18">
    <source>
        <dbReference type="PROSITE" id="PS50999"/>
    </source>
</evidence>
<evidence type="ECO:0000256" key="11">
    <source>
        <dbReference type="ARBA" id="ARBA00022989"/>
    </source>
</evidence>
<keyword evidence="12 15" id="KW-0186">Copper</keyword>
<comment type="subcellular location">
    <subcellularLocation>
        <location evidence="1">Membrane</location>
        <topology evidence="1">Multi-pass membrane protein</topology>
    </subcellularLocation>
    <subcellularLocation>
        <location evidence="15">Mitochondrion inner membrane</location>
        <topology evidence="15">Multi-pass membrane protein</topology>
    </subcellularLocation>
</comment>
<dbReference type="GO" id="GO:0004129">
    <property type="term" value="F:cytochrome-c oxidase activity"/>
    <property type="evidence" value="ECO:0007669"/>
    <property type="project" value="UniProtKB-EC"/>
</dbReference>
<keyword evidence="5 15" id="KW-0679">Respiratory chain</keyword>
<dbReference type="GO" id="GO:0042773">
    <property type="term" value="P:ATP synthesis coupled electron transport"/>
    <property type="evidence" value="ECO:0007669"/>
    <property type="project" value="TreeGrafter"/>
</dbReference>
<keyword evidence="7 15" id="KW-0479">Metal-binding</keyword>
<dbReference type="AlphaFoldDB" id="A0A7D5PB63"/>
<dbReference type="InterPro" id="IPR011759">
    <property type="entry name" value="Cyt_c_oxidase_su2_TM_dom"/>
</dbReference>
<dbReference type="InterPro" id="IPR008972">
    <property type="entry name" value="Cupredoxin"/>
</dbReference>
<evidence type="ECO:0000256" key="9">
    <source>
        <dbReference type="ARBA" id="ARBA00022967"/>
    </source>
</evidence>
<evidence type="ECO:0000259" key="17">
    <source>
        <dbReference type="PROSITE" id="PS50857"/>
    </source>
</evidence>
<dbReference type="Gene3D" id="2.60.40.420">
    <property type="entry name" value="Cupredoxins - blue copper proteins"/>
    <property type="match status" value="1"/>
</dbReference>
<geneLocation type="mitochondrion" evidence="19"/>
<keyword evidence="4 15" id="KW-0813">Transport</keyword>
<dbReference type="PROSITE" id="PS00078">
    <property type="entry name" value="COX2"/>
    <property type="match status" value="1"/>
</dbReference>
<keyword evidence="9" id="KW-1278">Translocase</keyword>
<proteinExistence type="inferred from homology"/>
<evidence type="ECO:0000256" key="8">
    <source>
        <dbReference type="ARBA" id="ARBA00022842"/>
    </source>
</evidence>
<evidence type="ECO:0000256" key="12">
    <source>
        <dbReference type="ARBA" id="ARBA00023008"/>
    </source>
</evidence>
<dbReference type="EMBL" id="MT418596">
    <property type="protein sequence ID" value="QLH90198.1"/>
    <property type="molecule type" value="Genomic_DNA"/>
</dbReference>
<dbReference type="Pfam" id="PF02790">
    <property type="entry name" value="COX2_TM"/>
    <property type="match status" value="1"/>
</dbReference>
<evidence type="ECO:0000256" key="16">
    <source>
        <dbReference type="SAM" id="Phobius"/>
    </source>
</evidence>
<evidence type="ECO:0000256" key="7">
    <source>
        <dbReference type="ARBA" id="ARBA00022723"/>
    </source>
</evidence>
<keyword evidence="10 15" id="KW-0249">Electron transport</keyword>
<dbReference type="GO" id="GO:0005743">
    <property type="term" value="C:mitochondrial inner membrane"/>
    <property type="evidence" value="ECO:0007669"/>
    <property type="project" value="UniProtKB-SubCell"/>
</dbReference>
<organism evidence="19">
    <name type="scientific">Meretrix lusoria</name>
    <name type="common">Hard clam</name>
    <name type="synonym">Common Orient clam</name>
    <dbReference type="NCBI Taxonomy" id="74491"/>
    <lineage>
        <taxon>Eukaryota</taxon>
        <taxon>Metazoa</taxon>
        <taxon>Spiralia</taxon>
        <taxon>Lophotrochozoa</taxon>
        <taxon>Mollusca</taxon>
        <taxon>Bivalvia</taxon>
        <taxon>Autobranchia</taxon>
        <taxon>Heteroconchia</taxon>
        <taxon>Euheterodonta</taxon>
        <taxon>Imparidentia</taxon>
        <taxon>Neoheterodontei</taxon>
        <taxon>Venerida</taxon>
        <taxon>Veneroidea</taxon>
        <taxon>Veneridae</taxon>
        <taxon>Meretrix</taxon>
    </lineage>
</organism>
<sequence>MAKWGQLYFPDFNSEMAARLFYYHDLALIVIVVISVLVLSSLVFCLFSKVFVGESMNLKVKHHNFLEVSWSTFPFFILCGLGFVSLKNLYDMEVGEKVKFLMKVTGHQWYWEYSYETNFSNLENKSEFGSFVKSCVSDWDFSVSEFMDKGFFNSSSSNFDFSFNTVSSEIYDNISFDERVYCVKSDSDFVLPVLMVSLKADMNSVEVDALAKEILSKMESFYENSEMITHELDEVLSKFGKFLSMLGEDYLECTVLRGIISLYLSGDWYLKYDSYLVPEEFMVDRSLYSLKATGFRNQDVSAPCFLARNQKNEVLVHTADVMHSWGVSELGVKADAVPGRVNSLKVIPLRSGVSFGFCYELCGAGHSQMPIVVFSVNKMDLDWIIKTNVLETDSVLEYMESMN</sequence>
<dbReference type="InterPro" id="IPR002429">
    <property type="entry name" value="CcO_II-like_C"/>
</dbReference>
<comment type="similarity">
    <text evidence="2 15">Belongs to the cytochrome c oxidase subunit 2 family.</text>
</comment>
<evidence type="ECO:0000256" key="2">
    <source>
        <dbReference type="ARBA" id="ARBA00007866"/>
    </source>
</evidence>
<dbReference type="InterPro" id="IPR001505">
    <property type="entry name" value="Copper_CuA"/>
</dbReference>
<dbReference type="SUPFAM" id="SSF81464">
    <property type="entry name" value="Cytochrome c oxidase subunit II-like, transmembrane region"/>
    <property type="match status" value="1"/>
</dbReference>
<keyword evidence="15 19" id="KW-0496">Mitochondrion</keyword>
<dbReference type="Pfam" id="PF00116">
    <property type="entry name" value="COX2"/>
    <property type="match status" value="1"/>
</dbReference>